<dbReference type="GO" id="GO:0005675">
    <property type="term" value="C:transcription factor TFIIH holo complex"/>
    <property type="evidence" value="ECO:0000318"/>
    <property type="project" value="GO_Central"/>
</dbReference>
<keyword evidence="4 8" id="KW-0805">Transcription regulation</keyword>
<dbReference type="GO" id="GO:0000439">
    <property type="term" value="C:transcription factor TFIIH core complex"/>
    <property type="evidence" value="ECO:0000318"/>
    <property type="project" value="GO_Central"/>
</dbReference>
<dbReference type="RefSeq" id="XP_001276879.1">
    <property type="nucleotide sequence ID" value="XM_001276878.1"/>
</dbReference>
<comment type="subcellular location">
    <subcellularLocation>
        <location evidence="1 8">Nucleus</location>
    </subcellularLocation>
</comment>
<dbReference type="KEGG" id="tva:4720869"/>
<dbReference type="VEuPathDB" id="TrichDB:TVAGG3_0992530"/>
<dbReference type="Gene3D" id="3.30.70.1220">
    <property type="entry name" value="TFB5-like"/>
    <property type="match status" value="1"/>
</dbReference>
<comment type="similarity">
    <text evidence="2 8">Belongs to the TFB5 family.</text>
</comment>
<dbReference type="PANTHER" id="PTHR28580">
    <property type="entry name" value="GENERAL TRANSCRIPTION FACTOR IIH SUBUNIT 5"/>
    <property type="match status" value="1"/>
</dbReference>
<reference evidence="9" key="1">
    <citation type="submission" date="2006-10" db="EMBL/GenBank/DDBJ databases">
        <authorList>
            <person name="Amadeo P."/>
            <person name="Zhao Q."/>
            <person name="Wortman J."/>
            <person name="Fraser-Liggett C."/>
            <person name="Carlton J."/>
        </authorList>
    </citation>
    <scope>NUCLEOTIDE SEQUENCE</scope>
    <source>
        <strain evidence="9">G3</strain>
    </source>
</reference>
<dbReference type="SMR" id="A2D7B4"/>
<keyword evidence="10" id="KW-1185">Reference proteome</keyword>
<evidence type="ECO:0000256" key="3">
    <source>
        <dbReference type="ARBA" id="ARBA00022763"/>
    </source>
</evidence>
<sequence>MSFGSPKNGEFIECTDPAIREYLIFLNSKEPAEHKFIITDIDDRYLFIKAGVSDKLKEKINLLVTSNTFSEEDRDSKKKKQRVI</sequence>
<dbReference type="AlphaFoldDB" id="A2D7B4"/>
<dbReference type="GO" id="GO:0006366">
    <property type="term" value="P:transcription by RNA polymerase II"/>
    <property type="evidence" value="ECO:0000318"/>
    <property type="project" value="GO_Central"/>
</dbReference>
<evidence type="ECO:0000256" key="1">
    <source>
        <dbReference type="ARBA" id="ARBA00004123"/>
    </source>
</evidence>
<keyword evidence="3 8" id="KW-0227">DNA damage</keyword>
<keyword evidence="6 8" id="KW-0234">DNA repair</keyword>
<dbReference type="VEuPathDB" id="TrichDB:TVAG_119680"/>
<organism evidence="9 10">
    <name type="scientific">Trichomonas vaginalis (strain ATCC PRA-98 / G3)</name>
    <dbReference type="NCBI Taxonomy" id="412133"/>
    <lineage>
        <taxon>Eukaryota</taxon>
        <taxon>Metamonada</taxon>
        <taxon>Parabasalia</taxon>
        <taxon>Trichomonadida</taxon>
        <taxon>Trichomonadidae</taxon>
        <taxon>Trichomonas</taxon>
    </lineage>
</organism>
<name>A2D7B4_TRIV3</name>
<dbReference type="EMBL" id="DS113177">
    <property type="protein sequence ID" value="EAY23631.1"/>
    <property type="molecule type" value="Genomic_DNA"/>
</dbReference>
<evidence type="ECO:0000313" key="10">
    <source>
        <dbReference type="Proteomes" id="UP000001542"/>
    </source>
</evidence>
<comment type="subunit">
    <text evidence="8">Component of the 7-subunit TFIIH core complex.</text>
</comment>
<keyword evidence="5 8" id="KW-0804">Transcription</keyword>
<gene>
    <name evidence="9" type="ORF">TVAG_119680</name>
</gene>
<evidence type="ECO:0000256" key="7">
    <source>
        <dbReference type="ARBA" id="ARBA00023242"/>
    </source>
</evidence>
<dbReference type="Proteomes" id="UP000001542">
    <property type="component" value="Unassembled WGS sequence"/>
</dbReference>
<dbReference type="Pfam" id="PF06331">
    <property type="entry name" value="Tfb5"/>
    <property type="match status" value="1"/>
</dbReference>
<dbReference type="STRING" id="5722.A2D7B4"/>
<dbReference type="SMART" id="SM01395">
    <property type="entry name" value="Tbf5"/>
    <property type="match status" value="1"/>
</dbReference>
<evidence type="ECO:0000256" key="8">
    <source>
        <dbReference type="RuleBase" id="RU368032"/>
    </source>
</evidence>
<protein>
    <recommendedName>
        <fullName evidence="8">General transcription and DNA repair factor IIH subunit TFB5</fullName>
    </recommendedName>
</protein>
<accession>A2D7B4</accession>
<evidence type="ECO:0000256" key="2">
    <source>
        <dbReference type="ARBA" id="ARBA00007470"/>
    </source>
</evidence>
<reference evidence="9" key="2">
    <citation type="journal article" date="2007" name="Science">
        <title>Draft genome sequence of the sexually transmitted pathogen Trichomonas vaginalis.</title>
        <authorList>
            <person name="Carlton J.M."/>
            <person name="Hirt R.P."/>
            <person name="Silva J.C."/>
            <person name="Delcher A.L."/>
            <person name="Schatz M."/>
            <person name="Zhao Q."/>
            <person name="Wortman J.R."/>
            <person name="Bidwell S.L."/>
            <person name="Alsmark U.C.M."/>
            <person name="Besteiro S."/>
            <person name="Sicheritz-Ponten T."/>
            <person name="Noel C.J."/>
            <person name="Dacks J.B."/>
            <person name="Foster P.G."/>
            <person name="Simillion C."/>
            <person name="Van de Peer Y."/>
            <person name="Miranda-Saavedra D."/>
            <person name="Barton G.J."/>
            <person name="Westrop G.D."/>
            <person name="Mueller S."/>
            <person name="Dessi D."/>
            <person name="Fiori P.L."/>
            <person name="Ren Q."/>
            <person name="Paulsen I."/>
            <person name="Zhang H."/>
            <person name="Bastida-Corcuera F.D."/>
            <person name="Simoes-Barbosa A."/>
            <person name="Brown M.T."/>
            <person name="Hayes R.D."/>
            <person name="Mukherjee M."/>
            <person name="Okumura C.Y."/>
            <person name="Schneider R."/>
            <person name="Smith A.J."/>
            <person name="Vanacova S."/>
            <person name="Villalvazo M."/>
            <person name="Haas B.J."/>
            <person name="Pertea M."/>
            <person name="Feldblyum T.V."/>
            <person name="Utterback T.R."/>
            <person name="Shu C.L."/>
            <person name="Osoegawa K."/>
            <person name="de Jong P.J."/>
            <person name="Hrdy I."/>
            <person name="Horvathova L."/>
            <person name="Zubacova Z."/>
            <person name="Dolezal P."/>
            <person name="Malik S.B."/>
            <person name="Logsdon J.M. Jr."/>
            <person name="Henze K."/>
            <person name="Gupta A."/>
            <person name="Wang C.C."/>
            <person name="Dunne R.L."/>
            <person name="Upcroft J.A."/>
            <person name="Upcroft P."/>
            <person name="White O."/>
            <person name="Salzberg S.L."/>
            <person name="Tang P."/>
            <person name="Chiu C.-H."/>
            <person name="Lee Y.-S."/>
            <person name="Embley T.M."/>
            <person name="Coombs G.H."/>
            <person name="Mottram J.C."/>
            <person name="Tachezy J."/>
            <person name="Fraser-Liggett C.M."/>
            <person name="Johnson P.J."/>
        </authorList>
    </citation>
    <scope>NUCLEOTIDE SEQUENCE [LARGE SCALE GENOMIC DNA]</scope>
    <source>
        <strain evidence="9">G3</strain>
    </source>
</reference>
<evidence type="ECO:0000256" key="6">
    <source>
        <dbReference type="ARBA" id="ARBA00023204"/>
    </source>
</evidence>
<dbReference type="GO" id="GO:0006294">
    <property type="term" value="P:nucleotide-excision repair, preincision complex assembly"/>
    <property type="evidence" value="ECO:0000318"/>
    <property type="project" value="GO_Central"/>
</dbReference>
<dbReference type="OrthoDB" id="354at2759"/>
<dbReference type="GO" id="GO:0006367">
    <property type="term" value="P:transcription initiation at RNA polymerase II promoter"/>
    <property type="evidence" value="ECO:0007669"/>
    <property type="project" value="UniProtKB-UniRule"/>
</dbReference>
<dbReference type="InParanoid" id="A2D7B4"/>
<evidence type="ECO:0000256" key="5">
    <source>
        <dbReference type="ARBA" id="ARBA00023163"/>
    </source>
</evidence>
<proteinExistence type="inferred from homology"/>
<dbReference type="InterPro" id="IPR035935">
    <property type="entry name" value="TFB5-like_sf"/>
</dbReference>
<dbReference type="InterPro" id="IPR009400">
    <property type="entry name" value="TFIIH_TTDA/Tfb5"/>
</dbReference>
<comment type="function">
    <text evidence="8">In NER, TFIIH acts by opening DNA around the lesion to allow the excision of the damaged oligonucleotide and its replacement by a new DNA fragment. In transcription, TFIIH has an essential role in transcription initiation. When the pre-initiation complex (PIC) has been established, TFIIH is required for promoter opening and promoter escape.</text>
</comment>
<evidence type="ECO:0000256" key="4">
    <source>
        <dbReference type="ARBA" id="ARBA00023015"/>
    </source>
</evidence>
<evidence type="ECO:0000313" key="9">
    <source>
        <dbReference type="EMBL" id="EAY23631.1"/>
    </source>
</evidence>
<keyword evidence="7 8" id="KW-0539">Nucleus</keyword>
<dbReference type="SUPFAM" id="SSF142897">
    <property type="entry name" value="TFB5-like"/>
    <property type="match status" value="1"/>
</dbReference>
<dbReference type="PANTHER" id="PTHR28580:SF1">
    <property type="entry name" value="GENERAL TRANSCRIPTION FACTOR IIH SUBUNIT 5"/>
    <property type="match status" value="1"/>
</dbReference>